<evidence type="ECO:0000313" key="4">
    <source>
        <dbReference type="EMBL" id="TDH60418.1"/>
    </source>
</evidence>
<gene>
    <name evidence="4" type="ORF">E2C06_22020</name>
</gene>
<protein>
    <submittedName>
        <fullName evidence="4">AraC family transcriptional regulator</fullName>
    </submittedName>
</protein>
<dbReference type="InterPro" id="IPR018060">
    <property type="entry name" value="HTH_AraC"/>
</dbReference>
<dbReference type="OrthoDB" id="7285481at2"/>
<dbReference type="AlphaFoldDB" id="A0A4R5QCS3"/>
<keyword evidence="5" id="KW-1185">Reference proteome</keyword>
<keyword evidence="1" id="KW-0805">Transcription regulation</keyword>
<dbReference type="Pfam" id="PF12833">
    <property type="entry name" value="HTH_18"/>
    <property type="match status" value="1"/>
</dbReference>
<evidence type="ECO:0000259" key="3">
    <source>
        <dbReference type="PROSITE" id="PS01124"/>
    </source>
</evidence>
<organism evidence="4 5">
    <name type="scientific">Dankookia rubra</name>
    <dbReference type="NCBI Taxonomy" id="1442381"/>
    <lineage>
        <taxon>Bacteria</taxon>
        <taxon>Pseudomonadati</taxon>
        <taxon>Pseudomonadota</taxon>
        <taxon>Alphaproteobacteria</taxon>
        <taxon>Acetobacterales</taxon>
        <taxon>Roseomonadaceae</taxon>
        <taxon>Dankookia</taxon>
    </lineage>
</organism>
<dbReference type="Proteomes" id="UP000295096">
    <property type="component" value="Unassembled WGS sequence"/>
</dbReference>
<dbReference type="GO" id="GO:0043565">
    <property type="term" value="F:sequence-specific DNA binding"/>
    <property type="evidence" value="ECO:0007669"/>
    <property type="project" value="InterPro"/>
</dbReference>
<feature type="domain" description="HTH araC/xylS-type" evidence="3">
    <location>
        <begin position="1"/>
        <end position="41"/>
    </location>
</feature>
<dbReference type="EMBL" id="SMSJ01000038">
    <property type="protein sequence ID" value="TDH60418.1"/>
    <property type="molecule type" value="Genomic_DNA"/>
</dbReference>
<dbReference type="Gene3D" id="1.10.10.60">
    <property type="entry name" value="Homeodomain-like"/>
    <property type="match status" value="1"/>
</dbReference>
<reference evidence="4 5" key="1">
    <citation type="journal article" date="2016" name="J. Microbiol.">
        <title>Dankookia rubra gen. nov., sp. nov., an alphaproteobacterium isolated from sediment of a shallow stream.</title>
        <authorList>
            <person name="Kim W.H."/>
            <person name="Kim D.H."/>
            <person name="Kang K."/>
            <person name="Ahn T.Y."/>
        </authorList>
    </citation>
    <scope>NUCLEOTIDE SEQUENCE [LARGE SCALE GENOMIC DNA]</scope>
    <source>
        <strain evidence="4 5">JCM30602</strain>
    </source>
</reference>
<keyword evidence="2" id="KW-0804">Transcription</keyword>
<proteinExistence type="predicted"/>
<name>A0A4R5QCS3_9PROT</name>
<dbReference type="PROSITE" id="PS01124">
    <property type="entry name" value="HTH_ARAC_FAMILY_2"/>
    <property type="match status" value="1"/>
</dbReference>
<dbReference type="GO" id="GO:0003700">
    <property type="term" value="F:DNA-binding transcription factor activity"/>
    <property type="evidence" value="ECO:0007669"/>
    <property type="project" value="InterPro"/>
</dbReference>
<evidence type="ECO:0000256" key="2">
    <source>
        <dbReference type="ARBA" id="ARBA00023163"/>
    </source>
</evidence>
<accession>A0A4R5QCS3</accession>
<comment type="caution">
    <text evidence="4">The sequence shown here is derived from an EMBL/GenBank/DDBJ whole genome shotgun (WGS) entry which is preliminary data.</text>
</comment>
<evidence type="ECO:0000256" key="1">
    <source>
        <dbReference type="ARBA" id="ARBA00023015"/>
    </source>
</evidence>
<sequence>MRRDEGSVTEVAADLGFFHFARFSAEYRELFHELPSETLRRARQETGLLWRADNRQQA</sequence>
<dbReference type="InterPro" id="IPR009057">
    <property type="entry name" value="Homeodomain-like_sf"/>
</dbReference>
<evidence type="ECO:0000313" key="5">
    <source>
        <dbReference type="Proteomes" id="UP000295096"/>
    </source>
</evidence>
<dbReference type="SUPFAM" id="SSF46689">
    <property type="entry name" value="Homeodomain-like"/>
    <property type="match status" value="1"/>
</dbReference>